<feature type="chain" id="PRO_5007092562" description="Haemophore haem-binding domain-containing protein" evidence="1">
    <location>
        <begin position="37"/>
        <end position="132"/>
    </location>
</feature>
<comment type="caution">
    <text evidence="3">The sequence shown here is derived from an EMBL/GenBank/DDBJ whole genome shotgun (WGS) entry which is preliminary data.</text>
</comment>
<proteinExistence type="predicted"/>
<dbReference type="GeneID" id="27916847"/>
<dbReference type="GO" id="GO:0020037">
    <property type="term" value="F:heme binding"/>
    <property type="evidence" value="ECO:0007669"/>
    <property type="project" value="InterPro"/>
</dbReference>
<dbReference type="InterPro" id="IPR032407">
    <property type="entry name" value="MHB"/>
</dbReference>
<keyword evidence="4" id="KW-1185">Reference proteome</keyword>
<accession>A0A101A768</accession>
<dbReference type="Pfam" id="PF16525">
    <property type="entry name" value="MHB"/>
    <property type="match status" value="1"/>
</dbReference>
<dbReference type="Proteomes" id="UP000053707">
    <property type="component" value="Unassembled WGS sequence"/>
</dbReference>
<feature type="signal peptide" evidence="1">
    <location>
        <begin position="1"/>
        <end position="36"/>
    </location>
</feature>
<dbReference type="InterPro" id="IPR038378">
    <property type="entry name" value="MHB_sf"/>
</dbReference>
<reference evidence="3 4" key="1">
    <citation type="submission" date="2016-01" db="EMBL/GenBank/DDBJ databases">
        <authorList>
            <consortium name="TB Trials Study Group"/>
            <person name="Sutton G."/>
            <person name="Brinkac L."/>
            <person name="Sanka R."/>
            <person name="Adams M."/>
            <person name="Lau E.L."/>
            <person name="Macaden R."/>
            <person name="Grewal H.M.S."/>
        </authorList>
    </citation>
    <scope>NUCLEOTIDE SEQUENCE [LARGE SCALE GENOMIC DNA]</scope>
    <source>
        <strain evidence="3 4">IS-1744</strain>
    </source>
</reference>
<dbReference type="InterPro" id="IPR006311">
    <property type="entry name" value="TAT_signal"/>
</dbReference>
<evidence type="ECO:0000313" key="4">
    <source>
        <dbReference type="Proteomes" id="UP000053707"/>
    </source>
</evidence>
<dbReference type="PROSITE" id="PS51318">
    <property type="entry name" value="TAT"/>
    <property type="match status" value="1"/>
</dbReference>
<keyword evidence="1" id="KW-0732">Signal</keyword>
<evidence type="ECO:0000259" key="2">
    <source>
        <dbReference type="Pfam" id="PF16525"/>
    </source>
</evidence>
<dbReference type="Gene3D" id="1.20.20.20">
    <property type="entry name" value="Haemophore, haem-binding domain"/>
    <property type="match status" value="1"/>
</dbReference>
<evidence type="ECO:0000256" key="1">
    <source>
        <dbReference type="SAM" id="SignalP"/>
    </source>
</evidence>
<protein>
    <recommendedName>
        <fullName evidence="2">Haemophore haem-binding domain-containing protein</fullName>
    </recommendedName>
</protein>
<sequence>MKIRGIAARRQIAGACAASLLGGLAAATIAAPSAMAAPDCSASAVSGTVSNVTGQARSYLDAHPGANQAVTTAFGQPRNEASATLRGYFNANPQEYYDLRGILAPIGDVQRTCNVQALSPELASAYDEFMAG</sequence>
<dbReference type="AlphaFoldDB" id="A0A101A768"/>
<organism evidence="3 4">
    <name type="scientific">Mycobacterium lehmannii</name>
    <dbReference type="NCBI Taxonomy" id="2048550"/>
    <lineage>
        <taxon>Bacteria</taxon>
        <taxon>Bacillati</taxon>
        <taxon>Actinomycetota</taxon>
        <taxon>Actinomycetes</taxon>
        <taxon>Mycobacteriales</taxon>
        <taxon>Mycobacteriaceae</taxon>
        <taxon>Mycobacterium</taxon>
    </lineage>
</organism>
<feature type="domain" description="Haemophore haem-binding" evidence="2">
    <location>
        <begin position="38"/>
        <end position="114"/>
    </location>
</feature>
<dbReference type="NCBIfam" id="TIGR04529">
    <property type="entry name" value="MTB_hemophore"/>
    <property type="match status" value="1"/>
</dbReference>
<evidence type="ECO:0000313" key="3">
    <source>
        <dbReference type="EMBL" id="KUI16518.1"/>
    </source>
</evidence>
<dbReference type="RefSeq" id="WP_064395909.1">
    <property type="nucleotide sequence ID" value="NZ_LQIR01000015.1"/>
</dbReference>
<gene>
    <name evidence="3" type="ORF">AU192_23315</name>
</gene>
<name>A0A101A768_9MYCO</name>
<dbReference type="EMBL" id="LQIR01000015">
    <property type="protein sequence ID" value="KUI16518.1"/>
    <property type="molecule type" value="Genomic_DNA"/>
</dbReference>